<evidence type="ECO:0000256" key="1">
    <source>
        <dbReference type="SAM" id="MobiDB-lite"/>
    </source>
</evidence>
<proteinExistence type="predicted"/>
<evidence type="ECO:0000313" key="4">
    <source>
        <dbReference type="Proteomes" id="UP000499080"/>
    </source>
</evidence>
<dbReference type="EMBL" id="BGPR01201186">
    <property type="protein sequence ID" value="GBN18328.1"/>
    <property type="molecule type" value="Genomic_DNA"/>
</dbReference>
<keyword evidence="4" id="KW-1185">Reference proteome</keyword>
<dbReference type="Proteomes" id="UP000499080">
    <property type="component" value="Unassembled WGS sequence"/>
</dbReference>
<dbReference type="AlphaFoldDB" id="A0A4Y2LU83"/>
<reference evidence="2 4" key="1">
    <citation type="journal article" date="2019" name="Sci. Rep.">
        <title>Orb-weaving spider Araneus ventricosus genome elucidates the spidroin gene catalogue.</title>
        <authorList>
            <person name="Kono N."/>
            <person name="Nakamura H."/>
            <person name="Ohtoshi R."/>
            <person name="Moran D.A.P."/>
            <person name="Shinohara A."/>
            <person name="Yoshida Y."/>
            <person name="Fujiwara M."/>
            <person name="Mori M."/>
            <person name="Tomita M."/>
            <person name="Arakawa K."/>
        </authorList>
    </citation>
    <scope>NUCLEOTIDE SEQUENCE [LARGE SCALE GENOMIC DNA]</scope>
</reference>
<protein>
    <submittedName>
        <fullName evidence="2">Uncharacterized protein</fullName>
    </submittedName>
</protein>
<feature type="compositionally biased region" description="Basic residues" evidence="1">
    <location>
        <begin position="29"/>
        <end position="39"/>
    </location>
</feature>
<sequence>LPRRFFGTDHGILNHGHRHEVDDSSFSKYPHHTNMRMPD</sequence>
<feature type="region of interest" description="Disordered" evidence="1">
    <location>
        <begin position="16"/>
        <end position="39"/>
    </location>
</feature>
<comment type="caution">
    <text evidence="2">The sequence shown here is derived from an EMBL/GenBank/DDBJ whole genome shotgun (WGS) entry which is preliminary data.</text>
</comment>
<evidence type="ECO:0000313" key="3">
    <source>
        <dbReference type="EMBL" id="GBN18391.1"/>
    </source>
</evidence>
<organism evidence="2 4">
    <name type="scientific">Araneus ventricosus</name>
    <name type="common">Orbweaver spider</name>
    <name type="synonym">Epeira ventricosa</name>
    <dbReference type="NCBI Taxonomy" id="182803"/>
    <lineage>
        <taxon>Eukaryota</taxon>
        <taxon>Metazoa</taxon>
        <taxon>Ecdysozoa</taxon>
        <taxon>Arthropoda</taxon>
        <taxon>Chelicerata</taxon>
        <taxon>Arachnida</taxon>
        <taxon>Araneae</taxon>
        <taxon>Araneomorphae</taxon>
        <taxon>Entelegynae</taxon>
        <taxon>Araneoidea</taxon>
        <taxon>Araneidae</taxon>
        <taxon>Araneus</taxon>
    </lineage>
</organism>
<dbReference type="EMBL" id="BGPR01201211">
    <property type="protein sequence ID" value="GBN18391.1"/>
    <property type="molecule type" value="Genomic_DNA"/>
</dbReference>
<gene>
    <name evidence="3" type="ORF">AVEN_172928_1</name>
    <name evidence="2" type="ORF">AVEN_274574_1</name>
</gene>
<accession>A0A4Y2LU83</accession>
<evidence type="ECO:0000313" key="2">
    <source>
        <dbReference type="EMBL" id="GBN18328.1"/>
    </source>
</evidence>
<name>A0A4Y2LU83_ARAVE</name>
<feature type="non-terminal residue" evidence="2">
    <location>
        <position position="1"/>
    </location>
</feature>